<organism evidence="2 3">
    <name type="scientific">Eptatretus burgeri</name>
    <name type="common">Inshore hagfish</name>
    <dbReference type="NCBI Taxonomy" id="7764"/>
    <lineage>
        <taxon>Eukaryota</taxon>
        <taxon>Metazoa</taxon>
        <taxon>Chordata</taxon>
        <taxon>Craniata</taxon>
        <taxon>Vertebrata</taxon>
        <taxon>Cyclostomata</taxon>
        <taxon>Myxini</taxon>
        <taxon>Myxiniformes</taxon>
        <taxon>Myxinidae</taxon>
        <taxon>Eptatretinae</taxon>
        <taxon>Eptatretus</taxon>
    </lineage>
</organism>
<evidence type="ECO:0000256" key="1">
    <source>
        <dbReference type="SAM" id="MobiDB-lite"/>
    </source>
</evidence>
<evidence type="ECO:0000313" key="2">
    <source>
        <dbReference type="Ensembl" id="ENSEBUP00000016758.1"/>
    </source>
</evidence>
<dbReference type="AlphaFoldDB" id="A0A8C4WX46"/>
<proteinExistence type="predicted"/>
<feature type="region of interest" description="Disordered" evidence="1">
    <location>
        <begin position="1"/>
        <end position="78"/>
    </location>
</feature>
<dbReference type="Ensembl" id="ENSEBUT00000017334.1">
    <property type="protein sequence ID" value="ENSEBUP00000016758.1"/>
    <property type="gene ID" value="ENSEBUG00000010513.1"/>
</dbReference>
<evidence type="ECO:0000313" key="3">
    <source>
        <dbReference type="Proteomes" id="UP000694388"/>
    </source>
</evidence>
<accession>A0A8C4WX46</accession>
<name>A0A8C4WX46_EPTBU</name>
<keyword evidence="3" id="KW-1185">Reference proteome</keyword>
<feature type="compositionally biased region" description="Basic residues" evidence="1">
    <location>
        <begin position="1"/>
        <end position="14"/>
    </location>
</feature>
<sequence>MPRKKPFSIKQKKKQLQDKRERKRGKLPGGGSSSQSRNGSHERPAQFSDTSDTDAPSVRKMNEQPNAARPTEGYDPNRWDIFHSLTKIRDEIERRKRVSREHVLRLVSEKELEVDVDEIYRPGSVKESRLNLCENEWADATVQKIDEVRSFPGCAGRHRFTHTFCTYF</sequence>
<reference evidence="2" key="1">
    <citation type="submission" date="2025-08" db="UniProtKB">
        <authorList>
            <consortium name="Ensembl"/>
        </authorList>
    </citation>
    <scope>IDENTIFICATION</scope>
</reference>
<protein>
    <submittedName>
        <fullName evidence="2">Uncharacterized protein</fullName>
    </submittedName>
</protein>
<dbReference type="Proteomes" id="UP000694388">
    <property type="component" value="Unplaced"/>
</dbReference>
<reference evidence="2" key="2">
    <citation type="submission" date="2025-09" db="UniProtKB">
        <authorList>
            <consortium name="Ensembl"/>
        </authorList>
    </citation>
    <scope>IDENTIFICATION</scope>
</reference>